<name>A0A095YAF0_9MICC</name>
<dbReference type="AlphaFoldDB" id="A0A095YAF0"/>
<dbReference type="RefSeq" id="WP_035757812.1">
    <property type="nucleotide sequence ID" value="NZ_JRNH01000032.1"/>
</dbReference>
<accession>A0A095YAF0</accession>
<dbReference type="Proteomes" id="UP000053528">
    <property type="component" value="Unassembled WGS sequence"/>
</dbReference>
<dbReference type="EMBL" id="JRNH01000032">
    <property type="protein sequence ID" value="KGF19420.1"/>
    <property type="molecule type" value="Genomic_DNA"/>
</dbReference>
<evidence type="ECO:0008006" key="3">
    <source>
        <dbReference type="Google" id="ProtNLM"/>
    </source>
</evidence>
<comment type="caution">
    <text evidence="1">The sequence shown here is derived from an EMBL/GenBank/DDBJ whole genome shotgun (WGS) entry which is preliminary data.</text>
</comment>
<dbReference type="PANTHER" id="PTHR42110">
    <property type="entry name" value="L-ASPARAGINASE, PUTATIVE (AFU_ORTHOLOGUE AFUA_3G11890)-RELATED"/>
    <property type="match status" value="1"/>
</dbReference>
<dbReference type="Pfam" id="PF06089">
    <property type="entry name" value="Asparaginase_II"/>
    <property type="match status" value="1"/>
</dbReference>
<reference evidence="1 2" key="1">
    <citation type="submission" date="2014-07" db="EMBL/GenBank/DDBJ databases">
        <authorList>
            <person name="McCorrison J."/>
            <person name="Sanka R."/>
            <person name="Torralba M."/>
            <person name="Gillis M."/>
            <person name="Haft D.H."/>
            <person name="Methe B."/>
            <person name="Sutton G."/>
            <person name="Nelson K.E."/>
        </authorList>
    </citation>
    <scope>NUCLEOTIDE SEQUENCE [LARGE SCALE GENOMIC DNA]</scope>
    <source>
        <strain evidence="1 2">DNF00011</strain>
    </source>
</reference>
<organism evidence="1 2">
    <name type="scientific">Pseudoglutamicibacter albus DNF00011</name>
    <dbReference type="NCBI Taxonomy" id="1401063"/>
    <lineage>
        <taxon>Bacteria</taxon>
        <taxon>Bacillati</taxon>
        <taxon>Actinomycetota</taxon>
        <taxon>Actinomycetes</taxon>
        <taxon>Micrococcales</taxon>
        <taxon>Micrococcaceae</taxon>
        <taxon>Pseudoglutamicibacter</taxon>
    </lineage>
</organism>
<gene>
    <name evidence="1" type="ORF">HMPREF2128_10025</name>
</gene>
<dbReference type="PANTHER" id="PTHR42110:SF1">
    <property type="entry name" value="L-ASPARAGINASE, PUTATIVE (AFU_ORTHOLOGUE AFUA_3G11890)-RELATED"/>
    <property type="match status" value="1"/>
</dbReference>
<evidence type="ECO:0000313" key="1">
    <source>
        <dbReference type="EMBL" id="KGF19420.1"/>
    </source>
</evidence>
<protein>
    <recommendedName>
        <fullName evidence="3">Asparaginase</fullName>
    </recommendedName>
</protein>
<proteinExistence type="predicted"/>
<evidence type="ECO:0000313" key="2">
    <source>
        <dbReference type="Proteomes" id="UP000053528"/>
    </source>
</evidence>
<sequence>MTSDAFTPSDPHYNPDRSITANDTVELAHVTRNGAVESRHLGVLAVVGPDGELAASLGNPEALIFPRSTLKPFQAFASLRAGAELDDEELALACASHQGGVRHQELTKRMLAEAGLDAGALKCPDAMPRDKDARRERIKQDAGPDKLAFNCSGKHAGFLKAAVASGADTGSYLDPEHPVQQDALRLLEVLGGAPLGVVGVDGCGAPAPQLTLTALARAISRLSSGTLPSDEGFTDEDAALWSRIAPAMLAHPWAVHGEGEENTVTMQRTGVVAKLGAEAVLVLGTKDGYGLALKMLDGSDRANTRVGLDALVALGLADPDAVAAALAELDRPVLGGGAPVGEVRSSAAVAQLRRG</sequence>
<dbReference type="InterPro" id="IPR010349">
    <property type="entry name" value="Asparaginase_II"/>
</dbReference>